<evidence type="ECO:0000313" key="2">
    <source>
        <dbReference type="Proteomes" id="UP001165960"/>
    </source>
</evidence>
<sequence>MSYIVYTGLAIVAAVAYYGYQAYKVPKELEHLPVVSFVKYLAATVAGESFEKKFERLYCDIMKKGLGARMWTQGRWEVHITDWAQTKDILYRTDDFLKREDSDINSSMLFTKYFGKSNIIFSDGDVWRRHRRVANPAFKKTWSTEMLQGCADELIQHLEERSGETIDVQLVLERLALDVLGRAMFSYDFEAVKKGESSKYLSLYLDLAVSMFNPAYIFMPVLERLIPSRKIVHNKNDEFRDFLKGIIQKGRSDIEAGIERDDLLSLMIHASIDDCTLTDEEVVNDLAAFFFAGHDTTANTLATIIYFLSLHPEMQAKARNEVKSVLNLPPSEQIKNMSYLNCIMRESMRIITTVPVLHRYCPKTTTLPGNLVIPGGNFVSIQSWALNHDPNVFPDPYTFNPERFADPQGIQAQKAMAFGGGSRMCIGLNFSLIVQRVIMSSLLQKFEFRRGPNCGQADFPTLSTAGLIYPINTDIEFIKLNAS</sequence>
<keyword evidence="2" id="KW-1185">Reference proteome</keyword>
<comment type="caution">
    <text evidence="1">The sequence shown here is derived from an EMBL/GenBank/DDBJ whole genome shotgun (WGS) entry which is preliminary data.</text>
</comment>
<dbReference type="Proteomes" id="UP001165960">
    <property type="component" value="Unassembled WGS sequence"/>
</dbReference>
<organism evidence="1 2">
    <name type="scientific">Entomophthora muscae</name>
    <dbReference type="NCBI Taxonomy" id="34485"/>
    <lineage>
        <taxon>Eukaryota</taxon>
        <taxon>Fungi</taxon>
        <taxon>Fungi incertae sedis</taxon>
        <taxon>Zoopagomycota</taxon>
        <taxon>Entomophthoromycotina</taxon>
        <taxon>Entomophthoromycetes</taxon>
        <taxon>Entomophthorales</taxon>
        <taxon>Entomophthoraceae</taxon>
        <taxon>Entomophthora</taxon>
    </lineage>
</organism>
<proteinExistence type="predicted"/>
<protein>
    <submittedName>
        <fullName evidence="1">Uncharacterized protein</fullName>
    </submittedName>
</protein>
<gene>
    <name evidence="1" type="ORF">DSO57_1023895</name>
</gene>
<name>A0ACC2TQ29_9FUNG</name>
<reference evidence="1" key="1">
    <citation type="submission" date="2022-04" db="EMBL/GenBank/DDBJ databases">
        <title>Genome of the entomopathogenic fungus Entomophthora muscae.</title>
        <authorList>
            <person name="Elya C."/>
            <person name="Lovett B.R."/>
            <person name="Lee E."/>
            <person name="Macias A.M."/>
            <person name="Hajek A.E."/>
            <person name="De Bivort B.L."/>
            <person name="Kasson M.T."/>
            <person name="De Fine Licht H.H."/>
            <person name="Stajich J.E."/>
        </authorList>
    </citation>
    <scope>NUCLEOTIDE SEQUENCE</scope>
    <source>
        <strain evidence="1">Berkeley</strain>
    </source>
</reference>
<accession>A0ACC2TQ29</accession>
<dbReference type="EMBL" id="QTSX02002256">
    <property type="protein sequence ID" value="KAJ9076694.1"/>
    <property type="molecule type" value="Genomic_DNA"/>
</dbReference>
<evidence type="ECO:0000313" key="1">
    <source>
        <dbReference type="EMBL" id="KAJ9076694.1"/>
    </source>
</evidence>